<feature type="transmembrane region" description="Helical" evidence="7">
    <location>
        <begin position="52"/>
        <end position="75"/>
    </location>
</feature>
<accession>A0A7G9B865</accession>
<keyword evidence="5 7" id="KW-1133">Transmembrane helix</keyword>
<sequence length="226" mass="25054">MSTAFLRTVILYLMIMLGLRLTGKRQIGQLEPAELALTMMISDLATVPMQDFGIPLLAGVIPILTLLALSTLFSYCSLKSLRFRAFVCGTPAILIEDGRICQDVLRKNRFTLDELMEELRGQGISNPSTVKYAILENSGQLSVLPYPANAPVTPRDMGITPENRATLPVILVNDGRVMTTNLYACGKSINWLRKELKKHKLQDPAQVFLLTLDQEGTVCCIPKEDN</sequence>
<keyword evidence="6 7" id="KW-0472">Membrane</keyword>
<evidence type="ECO:0000256" key="4">
    <source>
        <dbReference type="ARBA" id="ARBA00022692"/>
    </source>
</evidence>
<name>A0A7G9B865_9FIRM</name>
<evidence type="ECO:0000256" key="5">
    <source>
        <dbReference type="ARBA" id="ARBA00022989"/>
    </source>
</evidence>
<gene>
    <name evidence="9" type="ORF">H8790_07060</name>
</gene>
<dbReference type="GO" id="GO:0005886">
    <property type="term" value="C:plasma membrane"/>
    <property type="evidence" value="ECO:0007669"/>
    <property type="project" value="UniProtKB-SubCell"/>
</dbReference>
<dbReference type="RefSeq" id="WP_187334174.1">
    <property type="nucleotide sequence ID" value="NZ_CP060490.1"/>
</dbReference>
<proteinExistence type="inferred from homology"/>
<dbReference type="Proteomes" id="UP000515960">
    <property type="component" value="Chromosome"/>
</dbReference>
<comment type="similarity">
    <text evidence="2">Belongs to the UPF0702 family.</text>
</comment>
<evidence type="ECO:0000313" key="10">
    <source>
        <dbReference type="Proteomes" id="UP000515960"/>
    </source>
</evidence>
<reference evidence="9 10" key="1">
    <citation type="submission" date="2020-08" db="EMBL/GenBank/DDBJ databases">
        <authorList>
            <person name="Liu C."/>
            <person name="Sun Q."/>
        </authorList>
    </citation>
    <scope>NUCLEOTIDE SEQUENCE [LARGE SCALE GENOMIC DNA]</scope>
    <source>
        <strain evidence="9 10">NSJ-62</strain>
    </source>
</reference>
<dbReference type="Pfam" id="PF04239">
    <property type="entry name" value="DUF421"/>
    <property type="match status" value="1"/>
</dbReference>
<dbReference type="PANTHER" id="PTHR34582">
    <property type="entry name" value="UPF0702 TRANSMEMBRANE PROTEIN YCAP"/>
    <property type="match status" value="1"/>
</dbReference>
<dbReference type="InterPro" id="IPR023090">
    <property type="entry name" value="UPF0702_alpha/beta_dom_sf"/>
</dbReference>
<dbReference type="InterPro" id="IPR007353">
    <property type="entry name" value="DUF421"/>
</dbReference>
<evidence type="ECO:0000256" key="2">
    <source>
        <dbReference type="ARBA" id="ARBA00006448"/>
    </source>
</evidence>
<evidence type="ECO:0000313" key="9">
    <source>
        <dbReference type="EMBL" id="QNL45746.1"/>
    </source>
</evidence>
<protein>
    <submittedName>
        <fullName evidence="9">DUF421 domain-containing protein</fullName>
    </submittedName>
</protein>
<feature type="domain" description="YetF C-terminal" evidence="8">
    <location>
        <begin position="79"/>
        <end position="212"/>
    </location>
</feature>
<dbReference type="PANTHER" id="PTHR34582:SF6">
    <property type="entry name" value="UPF0702 TRANSMEMBRANE PROTEIN YCAP"/>
    <property type="match status" value="1"/>
</dbReference>
<evidence type="ECO:0000256" key="3">
    <source>
        <dbReference type="ARBA" id="ARBA00022475"/>
    </source>
</evidence>
<keyword evidence="3" id="KW-1003">Cell membrane</keyword>
<evidence type="ECO:0000256" key="1">
    <source>
        <dbReference type="ARBA" id="ARBA00004651"/>
    </source>
</evidence>
<dbReference type="Gene3D" id="3.30.240.20">
    <property type="entry name" value="bsu07140 like domains"/>
    <property type="match status" value="2"/>
</dbReference>
<evidence type="ECO:0000259" key="8">
    <source>
        <dbReference type="Pfam" id="PF04239"/>
    </source>
</evidence>
<dbReference type="KEGG" id="ohi:H8790_07060"/>
<comment type="subcellular location">
    <subcellularLocation>
        <location evidence="1">Cell membrane</location>
        <topology evidence="1">Multi-pass membrane protein</topology>
    </subcellularLocation>
</comment>
<keyword evidence="10" id="KW-1185">Reference proteome</keyword>
<keyword evidence="4 7" id="KW-0812">Transmembrane</keyword>
<organism evidence="9 10">
    <name type="scientific">Oscillibacter hominis</name>
    <dbReference type="NCBI Taxonomy" id="2763056"/>
    <lineage>
        <taxon>Bacteria</taxon>
        <taxon>Bacillati</taxon>
        <taxon>Bacillota</taxon>
        <taxon>Clostridia</taxon>
        <taxon>Eubacteriales</taxon>
        <taxon>Oscillospiraceae</taxon>
        <taxon>Oscillibacter</taxon>
    </lineage>
</organism>
<dbReference type="AlphaFoldDB" id="A0A7G9B865"/>
<evidence type="ECO:0000256" key="6">
    <source>
        <dbReference type="ARBA" id="ARBA00023136"/>
    </source>
</evidence>
<evidence type="ECO:0000256" key="7">
    <source>
        <dbReference type="SAM" id="Phobius"/>
    </source>
</evidence>
<dbReference type="EMBL" id="CP060490">
    <property type="protein sequence ID" value="QNL45746.1"/>
    <property type="molecule type" value="Genomic_DNA"/>
</dbReference>